<sequence>MKAFILGAAVGYVLGAKAGRGRYDQIMRTYRKIADHPAVQGAAGIARAKVGEKTGLGNRHKATAQQNNGRREPAYTQS</sequence>
<feature type="region of interest" description="Disordered" evidence="1">
    <location>
        <begin position="51"/>
        <end position="78"/>
    </location>
</feature>
<accession>A0ABV9S7N4</accession>
<proteinExistence type="predicted"/>
<dbReference type="EMBL" id="JBHSIS010000010">
    <property type="protein sequence ID" value="MFC4856532.1"/>
    <property type="molecule type" value="Genomic_DNA"/>
</dbReference>
<reference evidence="3" key="1">
    <citation type="journal article" date="2019" name="Int. J. Syst. Evol. Microbiol.">
        <title>The Global Catalogue of Microorganisms (GCM) 10K type strain sequencing project: providing services to taxonomists for standard genome sequencing and annotation.</title>
        <authorList>
            <consortium name="The Broad Institute Genomics Platform"/>
            <consortium name="The Broad Institute Genome Sequencing Center for Infectious Disease"/>
            <person name="Wu L."/>
            <person name="Ma J."/>
        </authorList>
    </citation>
    <scope>NUCLEOTIDE SEQUENCE [LARGE SCALE GENOMIC DNA]</scope>
    <source>
        <strain evidence="3">ZS-22-S1</strain>
    </source>
</reference>
<protein>
    <recommendedName>
        <fullName evidence="4">YtxH domain-containing protein</fullName>
    </recommendedName>
</protein>
<keyword evidence="3" id="KW-1185">Reference proteome</keyword>
<gene>
    <name evidence="2" type="ORF">ACFPCV_23760</name>
</gene>
<comment type="caution">
    <text evidence="2">The sequence shown here is derived from an EMBL/GenBank/DDBJ whole genome shotgun (WGS) entry which is preliminary data.</text>
</comment>
<organism evidence="2 3">
    <name type="scientific">Actinophytocola glycyrrhizae</name>
    <dbReference type="NCBI Taxonomy" id="2044873"/>
    <lineage>
        <taxon>Bacteria</taxon>
        <taxon>Bacillati</taxon>
        <taxon>Actinomycetota</taxon>
        <taxon>Actinomycetes</taxon>
        <taxon>Pseudonocardiales</taxon>
        <taxon>Pseudonocardiaceae</taxon>
    </lineage>
</organism>
<name>A0ABV9S7N4_9PSEU</name>
<feature type="compositionally biased region" description="Basic and acidic residues" evidence="1">
    <location>
        <begin position="69"/>
        <end position="78"/>
    </location>
</feature>
<dbReference type="RefSeq" id="WP_378058497.1">
    <property type="nucleotide sequence ID" value="NZ_JBHSIS010000010.1"/>
</dbReference>
<evidence type="ECO:0000256" key="1">
    <source>
        <dbReference type="SAM" id="MobiDB-lite"/>
    </source>
</evidence>
<evidence type="ECO:0000313" key="3">
    <source>
        <dbReference type="Proteomes" id="UP001595859"/>
    </source>
</evidence>
<evidence type="ECO:0008006" key="4">
    <source>
        <dbReference type="Google" id="ProtNLM"/>
    </source>
</evidence>
<dbReference type="Proteomes" id="UP001595859">
    <property type="component" value="Unassembled WGS sequence"/>
</dbReference>
<evidence type="ECO:0000313" key="2">
    <source>
        <dbReference type="EMBL" id="MFC4856532.1"/>
    </source>
</evidence>